<evidence type="ECO:0000313" key="2">
    <source>
        <dbReference type="Proteomes" id="UP000886998"/>
    </source>
</evidence>
<gene>
    <name evidence="1" type="primary">SETMAR_142</name>
    <name evidence="1" type="ORF">TNIN_263311</name>
</gene>
<name>A0A8X6Y3E8_9ARAC</name>
<reference evidence="1" key="1">
    <citation type="submission" date="2020-08" db="EMBL/GenBank/DDBJ databases">
        <title>Multicomponent nature underlies the extraordinary mechanical properties of spider dragline silk.</title>
        <authorList>
            <person name="Kono N."/>
            <person name="Nakamura H."/>
            <person name="Mori M."/>
            <person name="Yoshida Y."/>
            <person name="Ohtoshi R."/>
            <person name="Malay A.D."/>
            <person name="Moran D.A.P."/>
            <person name="Tomita M."/>
            <person name="Numata K."/>
            <person name="Arakawa K."/>
        </authorList>
    </citation>
    <scope>NUCLEOTIDE SEQUENCE</scope>
</reference>
<dbReference type="GO" id="GO:0003676">
    <property type="term" value="F:nucleic acid binding"/>
    <property type="evidence" value="ECO:0007669"/>
    <property type="project" value="InterPro"/>
</dbReference>
<keyword evidence="2" id="KW-1185">Reference proteome</keyword>
<dbReference type="EMBL" id="BMAV01014137">
    <property type="protein sequence ID" value="GFY62219.1"/>
    <property type="molecule type" value="Genomic_DNA"/>
</dbReference>
<dbReference type="PANTHER" id="PTHR46060:SF1">
    <property type="entry name" value="MARINER MOS1 TRANSPOSASE-LIKE PROTEIN"/>
    <property type="match status" value="1"/>
</dbReference>
<evidence type="ECO:0000313" key="1">
    <source>
        <dbReference type="EMBL" id="GFY62219.1"/>
    </source>
</evidence>
<comment type="caution">
    <text evidence="1">The sequence shown here is derived from an EMBL/GenBank/DDBJ whole genome shotgun (WGS) entry which is preliminary data.</text>
</comment>
<protein>
    <submittedName>
        <fullName evidence="1">Histone-lysine N-methyltransferase SETMAR</fullName>
    </submittedName>
</protein>
<organism evidence="1 2">
    <name type="scientific">Trichonephila inaurata madagascariensis</name>
    <dbReference type="NCBI Taxonomy" id="2747483"/>
    <lineage>
        <taxon>Eukaryota</taxon>
        <taxon>Metazoa</taxon>
        <taxon>Ecdysozoa</taxon>
        <taxon>Arthropoda</taxon>
        <taxon>Chelicerata</taxon>
        <taxon>Arachnida</taxon>
        <taxon>Araneae</taxon>
        <taxon>Araneomorphae</taxon>
        <taxon>Entelegynae</taxon>
        <taxon>Araneoidea</taxon>
        <taxon>Nephilidae</taxon>
        <taxon>Trichonephila</taxon>
        <taxon>Trichonephila inaurata</taxon>
    </lineage>
</organism>
<dbReference type="Gene3D" id="3.30.420.10">
    <property type="entry name" value="Ribonuclease H-like superfamily/Ribonuclease H"/>
    <property type="match status" value="1"/>
</dbReference>
<dbReference type="OrthoDB" id="6433752at2759"/>
<dbReference type="InterPro" id="IPR036397">
    <property type="entry name" value="RNaseH_sf"/>
</dbReference>
<dbReference type="AlphaFoldDB" id="A0A8X6Y3E8"/>
<proteinExistence type="predicted"/>
<accession>A0A8X6Y3E8</accession>
<dbReference type="Proteomes" id="UP000886998">
    <property type="component" value="Unassembled WGS sequence"/>
</dbReference>
<sequence length="157" mass="18463">MLALKVDVSYGTVWTIVHDRLRFRKECAAWAPKQLIDQQKKLRMGLALQHLFRYQKEPAFMKRIDSGDETWCHHYEPETKRDGIQWKHASSSPTKKFRAVKQNIPQRHRHIRISSNGYKKINIFNIIPSSSIRECLTFPSGMRESKILVFISETRPA</sequence>
<dbReference type="InterPro" id="IPR052709">
    <property type="entry name" value="Transposase-MT_Hybrid"/>
</dbReference>
<dbReference type="PANTHER" id="PTHR46060">
    <property type="entry name" value="MARINER MOS1 TRANSPOSASE-LIKE PROTEIN"/>
    <property type="match status" value="1"/>
</dbReference>